<reference evidence="1" key="1">
    <citation type="submission" date="2022-03" db="EMBL/GenBank/DDBJ databases">
        <authorList>
            <person name="Sayadi A."/>
        </authorList>
    </citation>
    <scope>NUCLEOTIDE SEQUENCE</scope>
</reference>
<protein>
    <submittedName>
        <fullName evidence="1">Uncharacterized protein</fullName>
    </submittedName>
</protein>
<name>A0A9P0K8V4_ACAOB</name>
<comment type="caution">
    <text evidence="1">The sequence shown here is derived from an EMBL/GenBank/DDBJ whole genome shotgun (WGS) entry which is preliminary data.</text>
</comment>
<accession>A0A9P0K8V4</accession>
<dbReference type="AlphaFoldDB" id="A0A9P0K8V4"/>
<organism evidence="1 2">
    <name type="scientific">Acanthoscelides obtectus</name>
    <name type="common">Bean weevil</name>
    <name type="synonym">Bruchus obtectus</name>
    <dbReference type="NCBI Taxonomy" id="200917"/>
    <lineage>
        <taxon>Eukaryota</taxon>
        <taxon>Metazoa</taxon>
        <taxon>Ecdysozoa</taxon>
        <taxon>Arthropoda</taxon>
        <taxon>Hexapoda</taxon>
        <taxon>Insecta</taxon>
        <taxon>Pterygota</taxon>
        <taxon>Neoptera</taxon>
        <taxon>Endopterygota</taxon>
        <taxon>Coleoptera</taxon>
        <taxon>Polyphaga</taxon>
        <taxon>Cucujiformia</taxon>
        <taxon>Chrysomeloidea</taxon>
        <taxon>Chrysomelidae</taxon>
        <taxon>Bruchinae</taxon>
        <taxon>Bruchini</taxon>
        <taxon>Acanthoscelides</taxon>
    </lineage>
</organism>
<evidence type="ECO:0000313" key="1">
    <source>
        <dbReference type="EMBL" id="CAH1969399.1"/>
    </source>
</evidence>
<proteinExistence type="predicted"/>
<keyword evidence="2" id="KW-1185">Reference proteome</keyword>
<gene>
    <name evidence="1" type="ORF">ACAOBT_LOCUS8392</name>
</gene>
<evidence type="ECO:0000313" key="2">
    <source>
        <dbReference type="Proteomes" id="UP001152888"/>
    </source>
</evidence>
<dbReference type="EMBL" id="CAKOFQ010006764">
    <property type="protein sequence ID" value="CAH1969399.1"/>
    <property type="molecule type" value="Genomic_DNA"/>
</dbReference>
<dbReference type="Proteomes" id="UP001152888">
    <property type="component" value="Unassembled WGS sequence"/>
</dbReference>
<sequence length="29" mass="3493">MSSNIYAALLTVKNIRRHSQRKVDHRLWV</sequence>